<evidence type="ECO:0000313" key="1">
    <source>
        <dbReference type="EMBL" id="VFS49147.1"/>
    </source>
</evidence>
<organism evidence="1 2">
    <name type="scientific">Budvicia aquatica</name>
    <dbReference type="NCBI Taxonomy" id="82979"/>
    <lineage>
        <taxon>Bacteria</taxon>
        <taxon>Pseudomonadati</taxon>
        <taxon>Pseudomonadota</taxon>
        <taxon>Gammaproteobacteria</taxon>
        <taxon>Enterobacterales</taxon>
        <taxon>Budviciaceae</taxon>
        <taxon>Budvicia</taxon>
    </lineage>
</organism>
<dbReference type="AlphaFoldDB" id="A0A484ZKN0"/>
<name>A0A484ZKN0_9GAMM</name>
<dbReference type="EMBL" id="CAADJA010000002">
    <property type="protein sequence ID" value="VFS49147.1"/>
    <property type="molecule type" value="Genomic_DNA"/>
</dbReference>
<protein>
    <submittedName>
        <fullName evidence="1">Uncharacterized protein</fullName>
    </submittedName>
</protein>
<dbReference type="Proteomes" id="UP000373449">
    <property type="component" value="Unassembled WGS sequence"/>
</dbReference>
<accession>A0A484ZKN0</accession>
<reference evidence="1 2" key="1">
    <citation type="submission" date="2019-03" db="EMBL/GenBank/DDBJ databases">
        <authorList>
            <consortium name="Pathogen Informatics"/>
        </authorList>
    </citation>
    <scope>NUCLEOTIDE SEQUENCE [LARGE SCALE GENOMIC DNA]</scope>
    <source>
        <strain evidence="1 2">NCTC12282</strain>
    </source>
</reference>
<proteinExistence type="predicted"/>
<gene>
    <name evidence="1" type="ORF">NCTC12282_03607</name>
</gene>
<evidence type="ECO:0000313" key="2">
    <source>
        <dbReference type="Proteomes" id="UP000373449"/>
    </source>
</evidence>
<sequence>MMIHSGIKTQEMPKHHTDKLIIKCDWINEFYSDKKDVSDKFYCL</sequence>